<keyword evidence="3" id="KW-0808">Transferase</keyword>
<evidence type="ECO:0000256" key="5">
    <source>
        <dbReference type="ARBA" id="ARBA00022777"/>
    </source>
</evidence>
<evidence type="ECO:0000256" key="1">
    <source>
        <dbReference type="ARBA" id="ARBA00012513"/>
    </source>
</evidence>
<dbReference type="PROSITE" id="PS50011">
    <property type="entry name" value="PROTEIN_KINASE_DOM"/>
    <property type="match status" value="1"/>
</dbReference>
<dbReference type="GO" id="GO:0005737">
    <property type="term" value="C:cytoplasm"/>
    <property type="evidence" value="ECO:0007669"/>
    <property type="project" value="TreeGrafter"/>
</dbReference>
<dbReference type="Gene3D" id="1.10.510.10">
    <property type="entry name" value="Transferase(Phosphotransferase) domain 1"/>
    <property type="match status" value="1"/>
</dbReference>
<feature type="region of interest" description="Disordered" evidence="11">
    <location>
        <begin position="385"/>
        <end position="418"/>
    </location>
</feature>
<dbReference type="PROSITE" id="PS00108">
    <property type="entry name" value="PROTEIN_KINASE_ST"/>
    <property type="match status" value="1"/>
</dbReference>
<evidence type="ECO:0000313" key="14">
    <source>
        <dbReference type="Proteomes" id="UP001209570"/>
    </source>
</evidence>
<feature type="region of interest" description="Disordered" evidence="11">
    <location>
        <begin position="217"/>
        <end position="236"/>
    </location>
</feature>
<dbReference type="GO" id="GO:0017148">
    <property type="term" value="P:negative regulation of translation"/>
    <property type="evidence" value="ECO:0007669"/>
    <property type="project" value="UniProtKB-KW"/>
</dbReference>
<feature type="region of interest" description="Disordered" evidence="11">
    <location>
        <begin position="24"/>
        <end position="55"/>
    </location>
</feature>
<dbReference type="EMBL" id="JAKCXM010000042">
    <property type="protein sequence ID" value="KAJ0405614.1"/>
    <property type="molecule type" value="Genomic_DNA"/>
</dbReference>
<dbReference type="GO" id="GO:0005634">
    <property type="term" value="C:nucleus"/>
    <property type="evidence" value="ECO:0007669"/>
    <property type="project" value="TreeGrafter"/>
</dbReference>
<dbReference type="EC" id="2.7.11.1" evidence="1"/>
<accession>A0AAD5M7G9</accession>
<dbReference type="GO" id="GO:0005524">
    <property type="term" value="F:ATP binding"/>
    <property type="evidence" value="ECO:0007669"/>
    <property type="project" value="UniProtKB-KW"/>
</dbReference>
<comment type="catalytic activity">
    <reaction evidence="10">
        <text>L-seryl-[protein] + ATP = O-phospho-L-seryl-[protein] + ADP + H(+)</text>
        <dbReference type="Rhea" id="RHEA:17989"/>
        <dbReference type="Rhea" id="RHEA-COMP:9863"/>
        <dbReference type="Rhea" id="RHEA-COMP:11604"/>
        <dbReference type="ChEBI" id="CHEBI:15378"/>
        <dbReference type="ChEBI" id="CHEBI:29999"/>
        <dbReference type="ChEBI" id="CHEBI:30616"/>
        <dbReference type="ChEBI" id="CHEBI:83421"/>
        <dbReference type="ChEBI" id="CHEBI:456216"/>
        <dbReference type="EC" id="2.7.11.1"/>
    </reaction>
    <physiologicalReaction direction="left-to-right" evidence="10">
        <dbReference type="Rhea" id="RHEA:17990"/>
    </physiologicalReaction>
</comment>
<dbReference type="SUPFAM" id="SSF56112">
    <property type="entry name" value="Protein kinase-like (PK-like)"/>
    <property type="match status" value="1"/>
</dbReference>
<dbReference type="Gene3D" id="3.30.200.20">
    <property type="entry name" value="Phosphorylase Kinase, domain 1"/>
    <property type="match status" value="1"/>
</dbReference>
<dbReference type="AlphaFoldDB" id="A0AAD5M7G9"/>
<evidence type="ECO:0000313" key="13">
    <source>
        <dbReference type="EMBL" id="KAJ0405614.1"/>
    </source>
</evidence>
<evidence type="ECO:0000256" key="3">
    <source>
        <dbReference type="ARBA" id="ARBA00022679"/>
    </source>
</evidence>
<comment type="catalytic activity">
    <reaction evidence="9">
        <text>L-threonyl-[protein] + ATP = O-phospho-L-threonyl-[protein] + ADP + H(+)</text>
        <dbReference type="Rhea" id="RHEA:46608"/>
        <dbReference type="Rhea" id="RHEA-COMP:11060"/>
        <dbReference type="Rhea" id="RHEA-COMP:11605"/>
        <dbReference type="ChEBI" id="CHEBI:15378"/>
        <dbReference type="ChEBI" id="CHEBI:30013"/>
        <dbReference type="ChEBI" id="CHEBI:30616"/>
        <dbReference type="ChEBI" id="CHEBI:61977"/>
        <dbReference type="ChEBI" id="CHEBI:456216"/>
        <dbReference type="EC" id="2.7.11.1"/>
    </reaction>
    <physiologicalReaction direction="left-to-right" evidence="9">
        <dbReference type="Rhea" id="RHEA:46609"/>
    </physiologicalReaction>
</comment>
<keyword evidence="7" id="KW-0652">Protein synthesis inhibitor</keyword>
<dbReference type="Pfam" id="PF00069">
    <property type="entry name" value="Pkinase"/>
    <property type="match status" value="2"/>
</dbReference>
<evidence type="ECO:0000256" key="10">
    <source>
        <dbReference type="ARBA" id="ARBA00048977"/>
    </source>
</evidence>
<keyword evidence="14" id="KW-1185">Reference proteome</keyword>
<evidence type="ECO:0000256" key="7">
    <source>
        <dbReference type="ARBA" id="ARBA00023193"/>
    </source>
</evidence>
<dbReference type="PANTHER" id="PTHR11042:SF160">
    <property type="entry name" value="EUKARYOTIC TRANSLATION INITIATION FACTOR 2-ALPHA KINASE 1"/>
    <property type="match status" value="1"/>
</dbReference>
<organism evidence="13 14">
    <name type="scientific">Pythium insidiosum</name>
    <name type="common">Pythiosis disease agent</name>
    <dbReference type="NCBI Taxonomy" id="114742"/>
    <lineage>
        <taxon>Eukaryota</taxon>
        <taxon>Sar</taxon>
        <taxon>Stramenopiles</taxon>
        <taxon>Oomycota</taxon>
        <taxon>Peronosporomycetes</taxon>
        <taxon>Pythiales</taxon>
        <taxon>Pythiaceae</taxon>
        <taxon>Pythium</taxon>
    </lineage>
</organism>
<reference evidence="13" key="1">
    <citation type="submission" date="2021-12" db="EMBL/GenBank/DDBJ databases">
        <title>Prjna785345.</title>
        <authorList>
            <person name="Rujirawat T."/>
            <person name="Krajaejun T."/>
        </authorList>
    </citation>
    <scope>NUCLEOTIDE SEQUENCE</scope>
    <source>
        <strain evidence="13">Pi057C3</strain>
    </source>
</reference>
<proteinExistence type="inferred from homology"/>
<evidence type="ECO:0000259" key="12">
    <source>
        <dbReference type="PROSITE" id="PS50011"/>
    </source>
</evidence>
<dbReference type="SMART" id="SM00220">
    <property type="entry name" value="S_TKc"/>
    <property type="match status" value="1"/>
</dbReference>
<comment type="similarity">
    <text evidence="8">Belongs to the protein kinase superfamily. Ser/Thr protein kinase family. GCN2 subfamily.</text>
</comment>
<evidence type="ECO:0000256" key="2">
    <source>
        <dbReference type="ARBA" id="ARBA00022527"/>
    </source>
</evidence>
<name>A0AAD5M7G9_PYTIN</name>
<dbReference type="InterPro" id="IPR050339">
    <property type="entry name" value="CC_SR_Kinase"/>
</dbReference>
<evidence type="ECO:0000256" key="9">
    <source>
        <dbReference type="ARBA" id="ARBA00048659"/>
    </source>
</evidence>
<dbReference type="InterPro" id="IPR000719">
    <property type="entry name" value="Prot_kinase_dom"/>
</dbReference>
<evidence type="ECO:0000256" key="8">
    <source>
        <dbReference type="ARBA" id="ARBA00037982"/>
    </source>
</evidence>
<evidence type="ECO:0000256" key="6">
    <source>
        <dbReference type="ARBA" id="ARBA00022840"/>
    </source>
</evidence>
<dbReference type="GO" id="GO:0004694">
    <property type="term" value="F:eukaryotic translation initiation factor 2alpha kinase activity"/>
    <property type="evidence" value="ECO:0007669"/>
    <property type="project" value="TreeGrafter"/>
</dbReference>
<gene>
    <name evidence="13" type="ORF">P43SY_007715</name>
</gene>
<dbReference type="InterPro" id="IPR011009">
    <property type="entry name" value="Kinase-like_dom_sf"/>
</dbReference>
<comment type="caution">
    <text evidence="13">The sequence shown here is derived from an EMBL/GenBank/DDBJ whole genome shotgun (WGS) entry which is preliminary data.</text>
</comment>
<sequence length="668" mass="71084">MQSALAFGLAKNVNTRPGARRAATAYHITGRHLPSSGSSSSLSSLASSDGSESDIGESNGSMLAFGVVSPAAAAAAAAAFSASASSIGSMSSGDLKALANGQRHAVPSAGKLTDSSDGESEHDRHVSQRASAVDKSNPFIGYFQMAALPPRAPVVSNATSSVGVAATNATAALRDGIVGSYQYSSSALAQQHKRLTEWIGSQSTRLPSLFTRRDASMTPAANLKSPDDKNATQAESSVAAASYTMASPHAGSNDCGVKDGGSLTKSVPPENNGSLNVAVSFVPPPRERRASTASSTWSACSSRFEQDFEIVSTLGQGGQGMVYKVRSKVDGCLYAVKKVVLPRALQRDAAALHQALREVKAMAAMPPHANVVRYHTAWLEEEATDASDVATRDGSSHRVPSREAGMSRAPSLEDESQASASFFSRNDYSMDSLTRFEGSMCAFDFSESSQPDMNDENEAVADTTKTQARLSAVREEIREDESVSSASSQPETTLVLYIQMELCSSTVRATSARAEPEKEDDDSFQRLIKRLTKKSVQHMHSTGVIHRDLKPDNIFIHGDDAKIGDFGLSKSIFGEDSQMDDHSQFLHSPDGEDHTTALGTFTYASPEQLGYHWNIAKGKAQRAVKTAKYSTESDIFALGIILLELCYPCSTMMERSQDKVQTVGIALA</sequence>
<evidence type="ECO:0000256" key="4">
    <source>
        <dbReference type="ARBA" id="ARBA00022741"/>
    </source>
</evidence>
<protein>
    <recommendedName>
        <fullName evidence="1">non-specific serine/threonine protein kinase</fullName>
        <ecNumber evidence="1">2.7.11.1</ecNumber>
    </recommendedName>
</protein>
<keyword evidence="4" id="KW-0547">Nucleotide-binding</keyword>
<keyword evidence="5" id="KW-0418">Kinase</keyword>
<dbReference type="InterPro" id="IPR008271">
    <property type="entry name" value="Ser/Thr_kinase_AS"/>
</dbReference>
<dbReference type="PANTHER" id="PTHR11042">
    <property type="entry name" value="EUKARYOTIC TRANSLATION INITIATION FACTOR 2-ALPHA KINASE EIF2-ALPHA KINASE -RELATED"/>
    <property type="match status" value="1"/>
</dbReference>
<feature type="region of interest" description="Disordered" evidence="11">
    <location>
        <begin position="248"/>
        <end position="269"/>
    </location>
</feature>
<keyword evidence="2" id="KW-0723">Serine/threonine-protein kinase</keyword>
<dbReference type="Proteomes" id="UP001209570">
    <property type="component" value="Unassembled WGS sequence"/>
</dbReference>
<feature type="region of interest" description="Disordered" evidence="11">
    <location>
        <begin position="98"/>
        <end position="131"/>
    </location>
</feature>
<evidence type="ECO:0000256" key="11">
    <source>
        <dbReference type="SAM" id="MobiDB-lite"/>
    </source>
</evidence>
<feature type="compositionally biased region" description="Low complexity" evidence="11">
    <location>
        <begin position="35"/>
        <end position="50"/>
    </location>
</feature>
<feature type="domain" description="Protein kinase" evidence="12">
    <location>
        <begin position="308"/>
        <end position="668"/>
    </location>
</feature>
<keyword evidence="6" id="KW-0067">ATP-binding</keyword>